<dbReference type="EMBL" id="MK072343">
    <property type="protein sequence ID" value="AYV82158.1"/>
    <property type="molecule type" value="Genomic_DNA"/>
</dbReference>
<evidence type="ECO:0000313" key="1">
    <source>
        <dbReference type="EMBL" id="AYV82158.1"/>
    </source>
</evidence>
<accession>A0A3G5A4L8</accession>
<protein>
    <submittedName>
        <fullName evidence="1">Uncharacterized protein</fullName>
    </submittedName>
</protein>
<gene>
    <name evidence="1" type="ORF">Homavirus12_2</name>
</gene>
<organism evidence="1">
    <name type="scientific">Homavirus sp</name>
    <dbReference type="NCBI Taxonomy" id="2487769"/>
    <lineage>
        <taxon>Viruses</taxon>
        <taxon>Varidnaviria</taxon>
        <taxon>Bamfordvirae</taxon>
        <taxon>Nucleocytoviricota</taxon>
        <taxon>Megaviricetes</taxon>
        <taxon>Imitervirales</taxon>
        <taxon>Mimiviridae</taxon>
        <taxon>Klosneuvirinae</taxon>
    </lineage>
</organism>
<reference evidence="1" key="1">
    <citation type="submission" date="2018-10" db="EMBL/GenBank/DDBJ databases">
        <title>Hidden diversity of soil giant viruses.</title>
        <authorList>
            <person name="Schulz F."/>
            <person name="Alteio L."/>
            <person name="Goudeau D."/>
            <person name="Ryan E.M."/>
            <person name="Malmstrom R.R."/>
            <person name="Blanchard J."/>
            <person name="Woyke T."/>
        </authorList>
    </citation>
    <scope>NUCLEOTIDE SEQUENCE</scope>
    <source>
        <strain evidence="1">HOV1</strain>
    </source>
</reference>
<proteinExistence type="predicted"/>
<sequence length="35" mass="3970">MINKIQNPTKKMKKIAKKVAKQVAKQMGVNLIKCD</sequence>
<name>A0A3G5A4L8_9VIRU</name>